<dbReference type="Pfam" id="PF04539">
    <property type="entry name" value="Sigma70_r3"/>
    <property type="match status" value="1"/>
</dbReference>
<feature type="domain" description="RNA polymerase sigma-70" evidence="8">
    <location>
        <begin position="223"/>
        <end position="249"/>
    </location>
</feature>
<dbReference type="PIRSF" id="PIRSF000770">
    <property type="entry name" value="RNA_pol_sigma-SigE/K"/>
    <property type="match status" value="1"/>
</dbReference>
<name>A0A1C0A9S2_9FIRM</name>
<dbReference type="NCBIfam" id="TIGR02980">
    <property type="entry name" value="SigBFG"/>
    <property type="match status" value="1"/>
</dbReference>
<evidence type="ECO:0000313" key="9">
    <source>
        <dbReference type="EMBL" id="OCL27003.1"/>
    </source>
</evidence>
<proteinExistence type="inferred from homology"/>
<gene>
    <name evidence="9" type="ORF">U472_05830</name>
</gene>
<dbReference type="Gene3D" id="1.10.10.10">
    <property type="entry name" value="Winged helix-like DNA-binding domain superfamily/Winged helix DNA-binding domain"/>
    <property type="match status" value="2"/>
</dbReference>
<comment type="caution">
    <text evidence="9">The sequence shown here is derived from an EMBL/GenBank/DDBJ whole genome shotgun (WGS) entry which is preliminary data.</text>
</comment>
<dbReference type="InterPro" id="IPR014284">
    <property type="entry name" value="RNA_pol_sigma-70_dom"/>
</dbReference>
<dbReference type="InterPro" id="IPR000943">
    <property type="entry name" value="RNA_pol_sigma70"/>
</dbReference>
<evidence type="ECO:0000259" key="8">
    <source>
        <dbReference type="PROSITE" id="PS00716"/>
    </source>
</evidence>
<dbReference type="CDD" id="cd06171">
    <property type="entry name" value="Sigma70_r4"/>
    <property type="match status" value="1"/>
</dbReference>
<organism evidence="9 10">
    <name type="scientific">Orenia metallireducens</name>
    <dbReference type="NCBI Taxonomy" id="1413210"/>
    <lineage>
        <taxon>Bacteria</taxon>
        <taxon>Bacillati</taxon>
        <taxon>Bacillota</taxon>
        <taxon>Clostridia</taxon>
        <taxon>Halanaerobiales</taxon>
        <taxon>Halobacteroidaceae</taxon>
        <taxon>Orenia</taxon>
    </lineage>
</organism>
<dbReference type="OrthoDB" id="9809557at2"/>
<dbReference type="RefSeq" id="WP_068716457.1">
    <property type="nucleotide sequence ID" value="NZ_LWDV01000008.1"/>
</dbReference>
<keyword evidence="1" id="KW-0749">Sporulation</keyword>
<dbReference type="PANTHER" id="PTHR30603">
    <property type="entry name" value="RNA POLYMERASE SIGMA FACTOR RPO"/>
    <property type="match status" value="1"/>
</dbReference>
<keyword evidence="4 6" id="KW-0238">DNA-binding</keyword>
<dbReference type="GO" id="GO:0006352">
    <property type="term" value="P:DNA-templated transcription initiation"/>
    <property type="evidence" value="ECO:0007669"/>
    <property type="project" value="InterPro"/>
</dbReference>
<keyword evidence="10" id="KW-1185">Reference proteome</keyword>
<dbReference type="InterPro" id="IPR050239">
    <property type="entry name" value="Sigma-70_RNA_pol_init_factors"/>
</dbReference>
<evidence type="ECO:0000256" key="3">
    <source>
        <dbReference type="ARBA" id="ARBA00023082"/>
    </source>
</evidence>
<evidence type="ECO:0000256" key="4">
    <source>
        <dbReference type="ARBA" id="ARBA00023125"/>
    </source>
</evidence>
<dbReference type="Gene3D" id="1.20.120.1810">
    <property type="match status" value="1"/>
</dbReference>
<dbReference type="InterPro" id="IPR014322">
    <property type="entry name" value="RNA_pol_sigma-B/F/G"/>
</dbReference>
<feature type="domain" description="RNA polymerase sigma-70" evidence="7">
    <location>
        <begin position="62"/>
        <end position="75"/>
    </location>
</feature>
<evidence type="ECO:0000259" key="7">
    <source>
        <dbReference type="PROSITE" id="PS00715"/>
    </source>
</evidence>
<sequence>MNSLSKINIDNHKLLAESDTKRLIALSQQGDRTAKDELIKHNLRLVMKIAHRFKNSGYSIEDIFQIGSIGLIKAIDGFDLSKGVKFSTYAVPLIIGEIKVFLRDDNIVKVSRKVKETAYKVNKIKEGLEQKLNREPTIHELSKEVGLSAEEIVSALEAIQAPKSIHEQVYEKEGSSLELADQLVDDEDYYNEKLNLLALNHVLKKLDKRSQLIIKLRYFEEKSQSEIAKVLDLSQAQVSRLEKKILKLIRREL</sequence>
<dbReference type="AlphaFoldDB" id="A0A1C0A9S2"/>
<dbReference type="GO" id="GO:0030435">
    <property type="term" value="P:sporulation resulting in formation of a cellular spore"/>
    <property type="evidence" value="ECO:0007669"/>
    <property type="project" value="UniProtKB-KW"/>
</dbReference>
<keyword evidence="2 6" id="KW-0805">Transcription regulation</keyword>
<reference evidence="10" key="1">
    <citation type="submission" date="2016-07" db="EMBL/GenBank/DDBJ databases">
        <authorList>
            <person name="Florea S."/>
            <person name="Webb J.S."/>
            <person name="Jaromczyk J."/>
            <person name="Schardl C.L."/>
        </authorList>
    </citation>
    <scope>NUCLEOTIDE SEQUENCE [LARGE SCALE GENOMIC DNA]</scope>
    <source>
        <strain evidence="10">Z6</strain>
    </source>
</reference>
<reference evidence="9 10" key="2">
    <citation type="submission" date="2016-08" db="EMBL/GenBank/DDBJ databases">
        <title>Orenia metallireducens sp. nov. strain Z6, a Novel Metal-reducing Firmicute from the Deep Subsurface.</title>
        <authorList>
            <person name="Maxim B.I."/>
            <person name="Kenneth K."/>
            <person name="Flynn T.M."/>
            <person name="Oloughlin E.J."/>
            <person name="Locke R.A."/>
            <person name="Weber J.R."/>
            <person name="Egan S.M."/>
            <person name="Mackie R.I."/>
            <person name="Cann I.K."/>
        </authorList>
    </citation>
    <scope>NUCLEOTIDE SEQUENCE [LARGE SCALE GENOMIC DNA]</scope>
    <source>
        <strain evidence="9 10">Z6</strain>
    </source>
</reference>
<dbReference type="GO" id="GO:0016987">
    <property type="term" value="F:sigma factor activity"/>
    <property type="evidence" value="ECO:0007669"/>
    <property type="project" value="UniProtKB-KW"/>
</dbReference>
<keyword evidence="5 6" id="KW-0804">Transcription</keyword>
<dbReference type="InterPro" id="IPR007627">
    <property type="entry name" value="RNA_pol_sigma70_r2"/>
</dbReference>
<dbReference type="PROSITE" id="PS00715">
    <property type="entry name" value="SIGMA70_1"/>
    <property type="match status" value="1"/>
</dbReference>
<evidence type="ECO:0000256" key="1">
    <source>
        <dbReference type="ARBA" id="ARBA00022969"/>
    </source>
</evidence>
<dbReference type="PRINTS" id="PR00046">
    <property type="entry name" value="SIGMA70FCT"/>
</dbReference>
<dbReference type="PROSITE" id="PS00716">
    <property type="entry name" value="SIGMA70_2"/>
    <property type="match status" value="1"/>
</dbReference>
<dbReference type="SUPFAM" id="SSF88946">
    <property type="entry name" value="Sigma2 domain of RNA polymerase sigma factors"/>
    <property type="match status" value="1"/>
</dbReference>
<dbReference type="Pfam" id="PF04542">
    <property type="entry name" value="Sigma70_r2"/>
    <property type="match status" value="1"/>
</dbReference>
<protein>
    <recommendedName>
        <fullName evidence="6">RNA polymerase sigma factor</fullName>
    </recommendedName>
</protein>
<dbReference type="PANTHER" id="PTHR30603:SF17">
    <property type="entry name" value="RNA POLYMERASE SIGMA-G FACTOR"/>
    <property type="match status" value="1"/>
</dbReference>
<evidence type="ECO:0000256" key="6">
    <source>
        <dbReference type="RuleBase" id="RU362124"/>
    </source>
</evidence>
<comment type="function">
    <text evidence="6">Sigma factors are initiation factors that promote the attachment of RNA polymerase to specific initiation sites and are then released.</text>
</comment>
<dbReference type="InterPro" id="IPR013324">
    <property type="entry name" value="RNA_pol_sigma_r3/r4-like"/>
</dbReference>
<keyword evidence="3 6" id="KW-0731">Sigma factor</keyword>
<dbReference type="SUPFAM" id="SSF88659">
    <property type="entry name" value="Sigma3 and sigma4 domains of RNA polymerase sigma factors"/>
    <property type="match status" value="2"/>
</dbReference>
<dbReference type="InterPro" id="IPR013325">
    <property type="entry name" value="RNA_pol_sigma_r2"/>
</dbReference>
<comment type="similarity">
    <text evidence="6">Belongs to the sigma-70 factor family.</text>
</comment>
<dbReference type="Pfam" id="PF04545">
    <property type="entry name" value="Sigma70_r4"/>
    <property type="match status" value="1"/>
</dbReference>
<dbReference type="Proteomes" id="UP000093514">
    <property type="component" value="Unassembled WGS sequence"/>
</dbReference>
<dbReference type="GO" id="GO:0003677">
    <property type="term" value="F:DNA binding"/>
    <property type="evidence" value="ECO:0007669"/>
    <property type="project" value="UniProtKB-KW"/>
</dbReference>
<dbReference type="EMBL" id="LWDV01000008">
    <property type="protein sequence ID" value="OCL27003.1"/>
    <property type="molecule type" value="Genomic_DNA"/>
</dbReference>
<evidence type="ECO:0000256" key="2">
    <source>
        <dbReference type="ARBA" id="ARBA00023015"/>
    </source>
</evidence>
<dbReference type="InterPro" id="IPR007624">
    <property type="entry name" value="RNA_pol_sigma70_r3"/>
</dbReference>
<dbReference type="NCBIfam" id="TIGR02937">
    <property type="entry name" value="sigma70-ECF"/>
    <property type="match status" value="1"/>
</dbReference>
<evidence type="ECO:0000256" key="5">
    <source>
        <dbReference type="ARBA" id="ARBA00023163"/>
    </source>
</evidence>
<dbReference type="InterPro" id="IPR007630">
    <property type="entry name" value="RNA_pol_sigma70_r4"/>
</dbReference>
<dbReference type="InterPro" id="IPR036388">
    <property type="entry name" value="WH-like_DNA-bd_sf"/>
</dbReference>
<accession>A0A1C0A9S2</accession>
<evidence type="ECO:0000313" key="10">
    <source>
        <dbReference type="Proteomes" id="UP000093514"/>
    </source>
</evidence>